<dbReference type="AlphaFoldDB" id="A0A0S4QK42"/>
<proteinExistence type="predicted"/>
<sequence>MRLAEGHHLYEFPDGSWRVLGPGDAFLRVTGPSEAVARLRERLCGPPPRKAEPARLVTDGDERSDAVVGQLADALRERGVIVDADSSARARPGPSVLHVAGDGPVARLVADLAAGWATRVRRGPVDETVVRGADVLVDCAGWLPDTDWRRVERWCGQHATAWTRAHMEGLSLFAGPLTVPGRSAGYEDVRGRRLAAAGAPEELLAHWSWLGASTSEPPPVPWPGRGVVAVAAGLLLGEVERWWATDQLPEIDVQVEVGPDGEMRRHPVLPLPVVASPAAPRRGARPAGPVRT</sequence>
<name>A0A0S4QK42_9ACTN</name>
<accession>A0A0S4QK42</accession>
<gene>
    <name evidence="1" type="ORF">Ga0074812_103396</name>
</gene>
<dbReference type="RefSeq" id="WP_091272821.1">
    <property type="nucleotide sequence ID" value="NZ_FAOZ01000003.1"/>
</dbReference>
<keyword evidence="2" id="KW-1185">Reference proteome</keyword>
<evidence type="ECO:0000313" key="1">
    <source>
        <dbReference type="EMBL" id="CUU54906.1"/>
    </source>
</evidence>
<dbReference type="EMBL" id="FAOZ01000003">
    <property type="protein sequence ID" value="CUU54906.1"/>
    <property type="molecule type" value="Genomic_DNA"/>
</dbReference>
<reference evidence="2" key="1">
    <citation type="submission" date="2015-11" db="EMBL/GenBank/DDBJ databases">
        <authorList>
            <person name="Varghese N."/>
        </authorList>
    </citation>
    <scope>NUCLEOTIDE SEQUENCE [LARGE SCALE GENOMIC DNA]</scope>
    <source>
        <strain evidence="2">DSM 45899</strain>
    </source>
</reference>
<dbReference type="Proteomes" id="UP000198802">
    <property type="component" value="Unassembled WGS sequence"/>
</dbReference>
<protein>
    <submittedName>
        <fullName evidence="1">Uncharacterized protein</fullName>
    </submittedName>
</protein>
<evidence type="ECO:0000313" key="2">
    <source>
        <dbReference type="Proteomes" id="UP000198802"/>
    </source>
</evidence>
<organism evidence="1 2">
    <name type="scientific">Parafrankia irregularis</name>
    <dbReference type="NCBI Taxonomy" id="795642"/>
    <lineage>
        <taxon>Bacteria</taxon>
        <taxon>Bacillati</taxon>
        <taxon>Actinomycetota</taxon>
        <taxon>Actinomycetes</taxon>
        <taxon>Frankiales</taxon>
        <taxon>Frankiaceae</taxon>
        <taxon>Parafrankia</taxon>
    </lineage>
</organism>
<dbReference type="Gene3D" id="3.40.50.720">
    <property type="entry name" value="NAD(P)-binding Rossmann-like Domain"/>
    <property type="match status" value="1"/>
</dbReference>